<accession>A0A5J9UJU0</accession>
<keyword evidence="7" id="KW-1185">Reference proteome</keyword>
<dbReference type="PANTHER" id="PTHR32093:SF104">
    <property type="entry name" value="OS11G0657400 PROTEIN"/>
    <property type="match status" value="1"/>
</dbReference>
<name>A0A5J9UJU0_9POAL</name>
<dbReference type="PANTHER" id="PTHR32093">
    <property type="entry name" value="LEUCINE-RICH REPEAT EXTENSIN-LIKE PROTEIN 3-RELATED"/>
    <property type="match status" value="1"/>
</dbReference>
<reference evidence="6 7" key="1">
    <citation type="journal article" date="2019" name="Sci. Rep.">
        <title>A high-quality genome of Eragrostis curvula grass provides insights into Poaceae evolution and supports new strategies to enhance forage quality.</title>
        <authorList>
            <person name="Carballo J."/>
            <person name="Santos B.A.C.M."/>
            <person name="Zappacosta D."/>
            <person name="Garbus I."/>
            <person name="Selva J.P."/>
            <person name="Gallo C.A."/>
            <person name="Diaz A."/>
            <person name="Albertini E."/>
            <person name="Caccamo M."/>
            <person name="Echenique V."/>
        </authorList>
    </citation>
    <scope>NUCLEOTIDE SEQUENCE [LARGE SCALE GENOMIC DNA]</scope>
    <source>
        <strain evidence="7">cv. Victoria</strain>
        <tissue evidence="6">Leaf</tissue>
    </source>
</reference>
<dbReference type="EMBL" id="RWGY01000013">
    <property type="protein sequence ID" value="TVU23734.1"/>
    <property type="molecule type" value="Genomic_DNA"/>
</dbReference>
<dbReference type="Gramene" id="TVU23734">
    <property type="protein sequence ID" value="TVU23734"/>
    <property type="gene ID" value="EJB05_26113"/>
</dbReference>
<evidence type="ECO:0000313" key="6">
    <source>
        <dbReference type="EMBL" id="TVU23734.1"/>
    </source>
</evidence>
<gene>
    <name evidence="6" type="ORF">EJB05_26113</name>
</gene>
<evidence type="ECO:0008006" key="8">
    <source>
        <dbReference type="Google" id="ProtNLM"/>
    </source>
</evidence>
<comment type="caution">
    <text evidence="6">The sequence shown here is derived from an EMBL/GenBank/DDBJ whole genome shotgun (WGS) entry which is preliminary data.</text>
</comment>
<dbReference type="GO" id="GO:0005576">
    <property type="term" value="C:extracellular region"/>
    <property type="evidence" value="ECO:0007669"/>
    <property type="project" value="UniProtKB-SubCell"/>
</dbReference>
<evidence type="ECO:0000256" key="4">
    <source>
        <dbReference type="ARBA" id="ARBA00022737"/>
    </source>
</evidence>
<comment type="subcellular location">
    <subcellularLocation>
        <location evidence="1">Secreted</location>
    </subcellularLocation>
</comment>
<organism evidence="6 7">
    <name type="scientific">Eragrostis curvula</name>
    <name type="common">weeping love grass</name>
    <dbReference type="NCBI Taxonomy" id="38414"/>
    <lineage>
        <taxon>Eukaryota</taxon>
        <taxon>Viridiplantae</taxon>
        <taxon>Streptophyta</taxon>
        <taxon>Embryophyta</taxon>
        <taxon>Tracheophyta</taxon>
        <taxon>Spermatophyta</taxon>
        <taxon>Magnoliopsida</taxon>
        <taxon>Liliopsida</taxon>
        <taxon>Poales</taxon>
        <taxon>Poaceae</taxon>
        <taxon>PACMAD clade</taxon>
        <taxon>Chloridoideae</taxon>
        <taxon>Eragrostideae</taxon>
        <taxon>Eragrostidinae</taxon>
        <taxon>Eragrostis</taxon>
    </lineage>
</organism>
<keyword evidence="4" id="KW-0677">Repeat</keyword>
<dbReference type="Proteomes" id="UP000324897">
    <property type="component" value="Chromosome 2"/>
</dbReference>
<dbReference type="AlphaFoldDB" id="A0A5J9UJU0"/>
<dbReference type="InterPro" id="IPR051582">
    <property type="entry name" value="LRR_extensin-like_regulator"/>
</dbReference>
<proteinExistence type="predicted"/>
<feature type="chain" id="PRO_5023814861" description="Leucine-rich repeat-containing N-terminal plant-type domain-containing protein" evidence="5">
    <location>
        <begin position="31"/>
        <end position="160"/>
    </location>
</feature>
<evidence type="ECO:0000313" key="7">
    <source>
        <dbReference type="Proteomes" id="UP000324897"/>
    </source>
</evidence>
<dbReference type="OrthoDB" id="1717987at2759"/>
<evidence type="ECO:0000256" key="2">
    <source>
        <dbReference type="ARBA" id="ARBA00022525"/>
    </source>
</evidence>
<protein>
    <recommendedName>
        <fullName evidence="8">Leucine-rich repeat-containing N-terminal plant-type domain-containing protein</fullName>
    </recommendedName>
</protein>
<keyword evidence="2" id="KW-0964">Secreted</keyword>
<feature type="signal peptide" evidence="5">
    <location>
        <begin position="1"/>
        <end position="30"/>
    </location>
</feature>
<evidence type="ECO:0000256" key="5">
    <source>
        <dbReference type="SAM" id="SignalP"/>
    </source>
</evidence>
<evidence type="ECO:0000256" key="1">
    <source>
        <dbReference type="ARBA" id="ARBA00004613"/>
    </source>
</evidence>
<feature type="non-terminal residue" evidence="6">
    <location>
        <position position="1"/>
    </location>
</feature>
<keyword evidence="3 5" id="KW-0732">Signal</keyword>
<evidence type="ECO:0000256" key="3">
    <source>
        <dbReference type="ARBA" id="ARBA00022729"/>
    </source>
</evidence>
<sequence>MNLLPSNGRGRLAAAVLLLAACLSSCAVQAVTSAEASYIAHRQMLAMKQAEANGDLPAEKADFEFDDRVFGSGAGGAATFPNPRLRRAYIALQAWRRAFYSDPRGFTANWAGPDVCAYAGIVCVPALDDPSITVVAGVDLNGADIAGYEFDVSYEMQMQI</sequence>